<comment type="caution">
    <text evidence="1">The sequence shown here is derived from an EMBL/GenBank/DDBJ whole genome shotgun (WGS) entry which is preliminary data.</text>
</comment>
<dbReference type="SUPFAM" id="SSF52317">
    <property type="entry name" value="Class I glutamine amidotransferase-like"/>
    <property type="match status" value="1"/>
</dbReference>
<dbReference type="GO" id="GO:0016787">
    <property type="term" value="F:hydrolase activity"/>
    <property type="evidence" value="ECO:0007669"/>
    <property type="project" value="UniProtKB-KW"/>
</dbReference>
<dbReference type="Proteomes" id="UP000777002">
    <property type="component" value="Unassembled WGS sequence"/>
</dbReference>
<gene>
    <name evidence="1" type="ORF">H5985_04250</name>
</gene>
<dbReference type="PANTHER" id="PTHR43235">
    <property type="entry name" value="GLUTAMINE AMIDOTRANSFERASE PB2B2.05-RELATED"/>
    <property type="match status" value="1"/>
</dbReference>
<keyword evidence="2" id="KW-1185">Reference proteome</keyword>
<protein>
    <submittedName>
        <fullName evidence="1">Gamma-glutamyl-gamma-aminobutyrate hydrolase family protein</fullName>
    </submittedName>
</protein>
<dbReference type="RefSeq" id="WP_205050075.1">
    <property type="nucleotide sequence ID" value="NZ_JACJKX010000006.1"/>
</dbReference>
<evidence type="ECO:0000313" key="2">
    <source>
        <dbReference type="Proteomes" id="UP000777002"/>
    </source>
</evidence>
<proteinExistence type="predicted"/>
<reference evidence="1 2" key="1">
    <citation type="journal article" date="2021" name="Sci. Rep.">
        <title>The distribution of antibiotic resistance genes in chicken gut microbiota commensals.</title>
        <authorList>
            <person name="Juricova H."/>
            <person name="Matiasovicova J."/>
            <person name="Kubasova T."/>
            <person name="Cejkova D."/>
            <person name="Rychlik I."/>
        </authorList>
    </citation>
    <scope>NUCLEOTIDE SEQUENCE [LARGE SCALE GENOMIC DNA]</scope>
    <source>
        <strain evidence="1 2">An562</strain>
    </source>
</reference>
<organism evidence="1 2">
    <name type="scientific">Parasutterella secunda</name>
    <dbReference type="NCBI Taxonomy" id="626947"/>
    <lineage>
        <taxon>Bacteria</taxon>
        <taxon>Pseudomonadati</taxon>
        <taxon>Pseudomonadota</taxon>
        <taxon>Betaproteobacteria</taxon>
        <taxon>Burkholderiales</taxon>
        <taxon>Sutterellaceae</taxon>
        <taxon>Parasutterella</taxon>
    </lineage>
</organism>
<evidence type="ECO:0000313" key="1">
    <source>
        <dbReference type="EMBL" id="MBM6928478.1"/>
    </source>
</evidence>
<dbReference type="InterPro" id="IPR044668">
    <property type="entry name" value="PuuD-like"/>
</dbReference>
<accession>A0ABS2GRR3</accession>
<keyword evidence="1" id="KW-0378">Hydrolase</keyword>
<dbReference type="PROSITE" id="PS51273">
    <property type="entry name" value="GATASE_TYPE_1"/>
    <property type="match status" value="1"/>
</dbReference>
<dbReference type="InterPro" id="IPR029062">
    <property type="entry name" value="Class_I_gatase-like"/>
</dbReference>
<name>A0ABS2GRR3_9BURK</name>
<dbReference type="InterPro" id="IPR011697">
    <property type="entry name" value="Peptidase_C26"/>
</dbReference>
<dbReference type="CDD" id="cd01745">
    <property type="entry name" value="GATase1_2"/>
    <property type="match status" value="1"/>
</dbReference>
<dbReference type="PANTHER" id="PTHR43235:SF1">
    <property type="entry name" value="GLUTAMINE AMIDOTRANSFERASE PB2B2.05-RELATED"/>
    <property type="match status" value="1"/>
</dbReference>
<dbReference type="Pfam" id="PF07722">
    <property type="entry name" value="Peptidase_C26"/>
    <property type="match status" value="1"/>
</dbReference>
<dbReference type="EMBL" id="JACJKX010000006">
    <property type="protein sequence ID" value="MBM6928478.1"/>
    <property type="molecule type" value="Genomic_DNA"/>
</dbReference>
<sequence>MRPLIGVTSLWDDVKSCGWMWQNYMELIWDAGGMPVVLPLNAAPEAVQEAVDRCDGFLFTGGQDIAPSYFDSQYPQYCQKPAVARDALEFELFDAARSVHRPIFGICRGLQLINVAMGGTLLEDIAYRVGSKTEHRYVTPGTPSMHEVDILGESYLSKAYDGKVLTVNSFHHQAIDRVAPSLKVIARSSSDQIVEAVQGEGEDFLVAVQWHPERIYQGRPENLRLVEFFIEVAKNQHVK</sequence>
<dbReference type="Gene3D" id="3.40.50.880">
    <property type="match status" value="1"/>
</dbReference>